<dbReference type="InterPro" id="IPR050738">
    <property type="entry name" value="Sulfatase"/>
</dbReference>
<dbReference type="STRING" id="2903.R1D6A8"/>
<evidence type="ECO:0000313" key="4">
    <source>
        <dbReference type="Proteomes" id="UP000013827"/>
    </source>
</evidence>
<comment type="similarity">
    <text evidence="1">Belongs to the sulfatase family.</text>
</comment>
<dbReference type="InterPro" id="IPR000917">
    <property type="entry name" value="Sulfatase_N"/>
</dbReference>
<dbReference type="PaxDb" id="2903-EOD10075"/>
<reference evidence="4" key="1">
    <citation type="journal article" date="2013" name="Nature">
        <title>Pan genome of the phytoplankton Emiliania underpins its global distribution.</title>
        <authorList>
            <person name="Read B.A."/>
            <person name="Kegel J."/>
            <person name="Klute M.J."/>
            <person name="Kuo A."/>
            <person name="Lefebvre S.C."/>
            <person name="Maumus F."/>
            <person name="Mayer C."/>
            <person name="Miller J."/>
            <person name="Monier A."/>
            <person name="Salamov A."/>
            <person name="Young J."/>
            <person name="Aguilar M."/>
            <person name="Claverie J.M."/>
            <person name="Frickenhaus S."/>
            <person name="Gonzalez K."/>
            <person name="Herman E.K."/>
            <person name="Lin Y.C."/>
            <person name="Napier J."/>
            <person name="Ogata H."/>
            <person name="Sarno A.F."/>
            <person name="Shmutz J."/>
            <person name="Schroeder D."/>
            <person name="de Vargas C."/>
            <person name="Verret F."/>
            <person name="von Dassow P."/>
            <person name="Valentin K."/>
            <person name="Van de Peer Y."/>
            <person name="Wheeler G."/>
            <person name="Dacks J.B."/>
            <person name="Delwiche C.F."/>
            <person name="Dyhrman S.T."/>
            <person name="Glockner G."/>
            <person name="John U."/>
            <person name="Richards T."/>
            <person name="Worden A.Z."/>
            <person name="Zhang X."/>
            <person name="Grigoriev I.V."/>
            <person name="Allen A.E."/>
            <person name="Bidle K."/>
            <person name="Borodovsky M."/>
            <person name="Bowler C."/>
            <person name="Brownlee C."/>
            <person name="Cock J.M."/>
            <person name="Elias M."/>
            <person name="Gladyshev V.N."/>
            <person name="Groth M."/>
            <person name="Guda C."/>
            <person name="Hadaegh A."/>
            <person name="Iglesias-Rodriguez M.D."/>
            <person name="Jenkins J."/>
            <person name="Jones B.M."/>
            <person name="Lawson T."/>
            <person name="Leese F."/>
            <person name="Lindquist E."/>
            <person name="Lobanov A."/>
            <person name="Lomsadze A."/>
            <person name="Malik S.B."/>
            <person name="Marsh M.E."/>
            <person name="Mackinder L."/>
            <person name="Mock T."/>
            <person name="Mueller-Roeber B."/>
            <person name="Pagarete A."/>
            <person name="Parker M."/>
            <person name="Probert I."/>
            <person name="Quesneville H."/>
            <person name="Raines C."/>
            <person name="Rensing S.A."/>
            <person name="Riano-Pachon D.M."/>
            <person name="Richier S."/>
            <person name="Rokitta S."/>
            <person name="Shiraiwa Y."/>
            <person name="Soanes D.M."/>
            <person name="van der Giezen M."/>
            <person name="Wahlund T.M."/>
            <person name="Williams B."/>
            <person name="Wilson W."/>
            <person name="Wolfe G."/>
            <person name="Wurch L.L."/>
        </authorList>
    </citation>
    <scope>NUCLEOTIDE SEQUENCE</scope>
</reference>
<feature type="domain" description="Sulfatase N-terminal" evidence="2">
    <location>
        <begin position="9"/>
        <end position="94"/>
    </location>
</feature>
<dbReference type="EnsemblProtists" id="EOD10075">
    <property type="protein sequence ID" value="EOD10075"/>
    <property type="gene ID" value="EMIHUDRAFT_216251"/>
</dbReference>
<evidence type="ECO:0000259" key="2">
    <source>
        <dbReference type="Pfam" id="PF00884"/>
    </source>
</evidence>
<evidence type="ECO:0000313" key="3">
    <source>
        <dbReference type="EnsemblProtists" id="EOD10075"/>
    </source>
</evidence>
<name>A0A0D3IFP0_EMIH1</name>
<dbReference type="Proteomes" id="UP000013827">
    <property type="component" value="Unassembled WGS sequence"/>
</dbReference>
<dbReference type="InterPro" id="IPR017850">
    <property type="entry name" value="Alkaline_phosphatase_core_sf"/>
</dbReference>
<dbReference type="GO" id="GO:0004065">
    <property type="term" value="F:arylsulfatase activity"/>
    <property type="evidence" value="ECO:0007669"/>
    <property type="project" value="TreeGrafter"/>
</dbReference>
<dbReference type="Pfam" id="PF14707">
    <property type="entry name" value="Sulfatase_C"/>
    <property type="match status" value="1"/>
</dbReference>
<evidence type="ECO:0000256" key="1">
    <source>
        <dbReference type="ARBA" id="ARBA00008779"/>
    </source>
</evidence>
<accession>A0A0D3IFP0</accession>
<dbReference type="GeneID" id="17256112"/>
<dbReference type="OMA" id="WASKEKH"/>
<keyword evidence="4" id="KW-1185">Reference proteome</keyword>
<proteinExistence type="inferred from homology"/>
<dbReference type="PANTHER" id="PTHR42693:SF11">
    <property type="entry name" value="ARYLSULFATASE A"/>
    <property type="match status" value="1"/>
</dbReference>
<dbReference type="RefSeq" id="XP_005762504.1">
    <property type="nucleotide sequence ID" value="XM_005762447.1"/>
</dbReference>
<dbReference type="eggNOG" id="KOG3867">
    <property type="taxonomic scope" value="Eukaryota"/>
</dbReference>
<sequence>MPWGPCVLNTTLTFFTSDNGPWLVRGLAGGSAGLLRDGKQTTWEGGVREPGLVSWPGTIEARDLAQSRTMAGRVSSEVVTTYDIFPTILRLAGAPLPSDRRIDGADMLPLLTGAAARSAHECLYFWKGEPGGGCPKAHPGCPGLWAVRCGAYKLHWVTTDSVGPRRFEPQFHSPPLLFQLEQDPSEAHPIDPAAAEYAAARATIEAAAKAHRESVTPVPNQIGRGEDGKLKLCCDWASKEKHPDLPQCTCNPEAYRAFVCAPVGPAGGALAAVSADGAVVRIGLLDPRDAATWPASAAAAAPFWEA</sequence>
<reference evidence="3" key="2">
    <citation type="submission" date="2024-10" db="UniProtKB">
        <authorList>
            <consortium name="EnsemblProtists"/>
        </authorList>
    </citation>
    <scope>IDENTIFICATION</scope>
</reference>
<dbReference type="PANTHER" id="PTHR42693">
    <property type="entry name" value="ARYLSULFATASE FAMILY MEMBER"/>
    <property type="match status" value="1"/>
</dbReference>
<dbReference type="SUPFAM" id="SSF53649">
    <property type="entry name" value="Alkaline phosphatase-like"/>
    <property type="match status" value="1"/>
</dbReference>
<dbReference type="Gene3D" id="3.30.1120.10">
    <property type="match status" value="1"/>
</dbReference>
<dbReference type="HOGENOM" id="CLU_1086718_0_0_1"/>
<organism evidence="3 4">
    <name type="scientific">Emiliania huxleyi (strain CCMP1516)</name>
    <dbReference type="NCBI Taxonomy" id="280463"/>
    <lineage>
        <taxon>Eukaryota</taxon>
        <taxon>Haptista</taxon>
        <taxon>Haptophyta</taxon>
        <taxon>Prymnesiophyceae</taxon>
        <taxon>Isochrysidales</taxon>
        <taxon>Noelaerhabdaceae</taxon>
        <taxon>Emiliania</taxon>
    </lineage>
</organism>
<dbReference type="Gene3D" id="3.40.720.10">
    <property type="entry name" value="Alkaline Phosphatase, subunit A"/>
    <property type="match status" value="1"/>
</dbReference>
<dbReference type="AlphaFoldDB" id="A0A0D3IFP0"/>
<dbReference type="KEGG" id="ehx:EMIHUDRAFT_216251"/>
<dbReference type="Pfam" id="PF00884">
    <property type="entry name" value="Sulfatase"/>
    <property type="match status" value="1"/>
</dbReference>
<protein>
    <recommendedName>
        <fullName evidence="2">Sulfatase N-terminal domain-containing protein</fullName>
    </recommendedName>
</protein>